<feature type="domain" description="Rho termination factor-like N-terminal" evidence="2">
    <location>
        <begin position="36"/>
        <end position="78"/>
    </location>
</feature>
<dbReference type="AlphaFoldDB" id="A0A644WD51"/>
<comment type="caution">
    <text evidence="3">The sequence shown here is derived from an EMBL/GenBank/DDBJ whole genome shotgun (WGS) entry which is preliminary data.</text>
</comment>
<sequence>MDKDITKKQEDIINKDIKKEEKIWKDIDNNDSLEYHLDKMTKEELIKIANNYSIKGITSLKKSQLVERIGNVIVENIDYALDLLDLDAYVYLEEVIKLSGKKQFFSSEIINANYFRNRGIMFTSVSEGKLYAVIPKELCDIIKNKFNNKLKLNSKINSEVIEISAGIIYFYGVLTIQDLCKFIIDVYKYDISIDKIKKLLLDGEELGFDYQVEEDIIYHIDVEDPMFIIEERNKNSDVNFMSFDKKTLFKASKPDYIEENKEGNKLEKVLNELFVIDKKILKEEIESFSIAIKNEAPLFEAIEIFLEAYEIESEEEKEILKEELKKLAMNVKRWTLKGHSEREIENKKKTIKKENSIGRNDICPCGSNKKYKKCCGK</sequence>
<evidence type="ECO:0000313" key="3">
    <source>
        <dbReference type="EMBL" id="MPM01756.1"/>
    </source>
</evidence>
<dbReference type="GO" id="GO:0006353">
    <property type="term" value="P:DNA-templated transcription termination"/>
    <property type="evidence" value="ECO:0007669"/>
    <property type="project" value="InterPro"/>
</dbReference>
<dbReference type="InterPro" id="IPR004027">
    <property type="entry name" value="SEC_C_motif"/>
</dbReference>
<feature type="coiled-coil region" evidence="1">
    <location>
        <begin position="306"/>
        <end position="337"/>
    </location>
</feature>
<reference evidence="3" key="1">
    <citation type="submission" date="2019-08" db="EMBL/GenBank/DDBJ databases">
        <authorList>
            <person name="Kucharzyk K."/>
            <person name="Murdoch R.W."/>
            <person name="Higgins S."/>
            <person name="Loffler F."/>
        </authorList>
    </citation>
    <scope>NUCLEOTIDE SEQUENCE</scope>
</reference>
<dbReference type="Gene3D" id="3.10.450.50">
    <property type="match status" value="1"/>
</dbReference>
<evidence type="ECO:0000259" key="2">
    <source>
        <dbReference type="SMART" id="SM00959"/>
    </source>
</evidence>
<name>A0A644WD51_9ZZZZ</name>
<keyword evidence="1" id="KW-0175">Coiled coil</keyword>
<protein>
    <recommendedName>
        <fullName evidence="2">Rho termination factor-like N-terminal domain-containing protein</fullName>
    </recommendedName>
</protein>
<dbReference type="SUPFAM" id="SSF103642">
    <property type="entry name" value="Sec-C motif"/>
    <property type="match status" value="1"/>
</dbReference>
<dbReference type="EMBL" id="VSSQ01000820">
    <property type="protein sequence ID" value="MPM01756.1"/>
    <property type="molecule type" value="Genomic_DNA"/>
</dbReference>
<dbReference type="Pfam" id="PF02810">
    <property type="entry name" value="SEC-C"/>
    <property type="match status" value="1"/>
</dbReference>
<accession>A0A644WD51</accession>
<evidence type="ECO:0000256" key="1">
    <source>
        <dbReference type="SAM" id="Coils"/>
    </source>
</evidence>
<gene>
    <name evidence="3" type="ORF">SDC9_47996</name>
</gene>
<proteinExistence type="predicted"/>
<organism evidence="3">
    <name type="scientific">bioreactor metagenome</name>
    <dbReference type="NCBI Taxonomy" id="1076179"/>
    <lineage>
        <taxon>unclassified sequences</taxon>
        <taxon>metagenomes</taxon>
        <taxon>ecological metagenomes</taxon>
    </lineage>
</organism>
<dbReference type="SMART" id="SM00959">
    <property type="entry name" value="Rho_N"/>
    <property type="match status" value="1"/>
</dbReference>
<dbReference type="InterPro" id="IPR011112">
    <property type="entry name" value="Rho-like_N"/>
</dbReference>